<dbReference type="Gene3D" id="3.40.50.1110">
    <property type="entry name" value="SGNH hydrolase"/>
    <property type="match status" value="1"/>
</dbReference>
<dbReference type="EMBL" id="PFAM01000008">
    <property type="protein sequence ID" value="PIT96282.1"/>
    <property type="molecule type" value="Genomic_DNA"/>
</dbReference>
<comment type="caution">
    <text evidence="3">The sequence shown here is derived from an EMBL/GenBank/DDBJ whole genome shotgun (WGS) entry which is preliminary data.</text>
</comment>
<name>A0A2M6WU10_9BACT</name>
<dbReference type="Proteomes" id="UP000228533">
    <property type="component" value="Unassembled WGS sequence"/>
</dbReference>
<dbReference type="SUPFAM" id="SSF52266">
    <property type="entry name" value="SGNH hydrolase"/>
    <property type="match status" value="1"/>
</dbReference>
<dbReference type="PANTHER" id="PTHR30383">
    <property type="entry name" value="THIOESTERASE 1/PROTEASE 1/LYSOPHOSPHOLIPASE L1"/>
    <property type="match status" value="1"/>
</dbReference>
<dbReference type="GO" id="GO:0004622">
    <property type="term" value="F:phosphatidylcholine lysophospholipase activity"/>
    <property type="evidence" value="ECO:0007669"/>
    <property type="project" value="TreeGrafter"/>
</dbReference>
<accession>A0A2M6WU10</accession>
<evidence type="ECO:0000313" key="3">
    <source>
        <dbReference type="EMBL" id="PIT96282.1"/>
    </source>
</evidence>
<feature type="transmembrane region" description="Helical" evidence="1">
    <location>
        <begin position="6"/>
        <end position="32"/>
    </location>
</feature>
<dbReference type="CDD" id="cd01836">
    <property type="entry name" value="FeeA_FeeB_like"/>
    <property type="match status" value="1"/>
</dbReference>
<dbReference type="InterPro" id="IPR051532">
    <property type="entry name" value="Ester_Hydrolysis_Enzymes"/>
</dbReference>
<dbReference type="InterPro" id="IPR036514">
    <property type="entry name" value="SGNH_hydro_sf"/>
</dbReference>
<proteinExistence type="predicted"/>
<dbReference type="InterPro" id="IPR013830">
    <property type="entry name" value="SGNH_hydro"/>
</dbReference>
<dbReference type="Pfam" id="PF13472">
    <property type="entry name" value="Lipase_GDSL_2"/>
    <property type="match status" value="1"/>
</dbReference>
<dbReference type="AlphaFoldDB" id="A0A2M6WU10"/>
<reference evidence="4" key="1">
    <citation type="submission" date="2017-09" db="EMBL/GenBank/DDBJ databases">
        <title>Depth-based differentiation of microbial function through sediment-hosted aquifers and enrichment of novel symbionts in the deep terrestrial subsurface.</title>
        <authorList>
            <person name="Probst A.J."/>
            <person name="Ladd B."/>
            <person name="Jarett J.K."/>
            <person name="Geller-Mcgrath D.E."/>
            <person name="Sieber C.M.K."/>
            <person name="Emerson J.B."/>
            <person name="Anantharaman K."/>
            <person name="Thomas B.C."/>
            <person name="Malmstrom R."/>
            <person name="Stieglmeier M."/>
            <person name="Klingl A."/>
            <person name="Woyke T."/>
            <person name="Ryan C.M."/>
            <person name="Banfield J.F."/>
        </authorList>
    </citation>
    <scope>NUCLEOTIDE SEQUENCE [LARGE SCALE GENOMIC DNA]</scope>
</reference>
<evidence type="ECO:0000313" key="4">
    <source>
        <dbReference type="Proteomes" id="UP000228533"/>
    </source>
</evidence>
<dbReference type="PANTHER" id="PTHR30383:SF5">
    <property type="entry name" value="SGNH HYDROLASE-TYPE ESTERASE DOMAIN-CONTAINING PROTEIN"/>
    <property type="match status" value="1"/>
</dbReference>
<feature type="domain" description="SGNH hydrolase-type esterase" evidence="2">
    <location>
        <begin position="60"/>
        <end position="237"/>
    </location>
</feature>
<evidence type="ECO:0000259" key="2">
    <source>
        <dbReference type="Pfam" id="PF13472"/>
    </source>
</evidence>
<keyword evidence="1" id="KW-1133">Transmembrane helix</keyword>
<keyword evidence="1" id="KW-0472">Membrane</keyword>
<protein>
    <recommendedName>
        <fullName evidence="2">SGNH hydrolase-type esterase domain-containing protein</fullName>
    </recommendedName>
</protein>
<keyword evidence="1" id="KW-0812">Transmembrane</keyword>
<sequence>MKKKILWFFGLLLVSGVALYFYVGHAYIYYVIGRAKLPVMNSQGDYSLGMEVDALVRYSAIGDSLTFGLGAEKIEDTYPYRVAEYLADKGQRVQLTVSAFPGARSFDVLKKLLDEPIKKQAELITILIGVNDIHGGISLSDFLSNYQKIISRLKNELPGAKIAIVAIPRLGANNLLWPPFNYYFRLQTVRFNKALRQLAEKQAVSYIDLDTPTKQQLKTFTNYYSADGFHPSVIGYQHWATIIYDILNR</sequence>
<evidence type="ECO:0000256" key="1">
    <source>
        <dbReference type="SAM" id="Phobius"/>
    </source>
</evidence>
<organism evidence="3 4">
    <name type="scientific">Candidatus Falkowbacteria bacterium CG10_big_fil_rev_8_21_14_0_10_37_14</name>
    <dbReference type="NCBI Taxonomy" id="1974561"/>
    <lineage>
        <taxon>Bacteria</taxon>
        <taxon>Candidatus Falkowiibacteriota</taxon>
    </lineage>
</organism>
<gene>
    <name evidence="3" type="ORF">COT94_01155</name>
</gene>